<keyword evidence="3" id="KW-1185">Reference proteome</keyword>
<proteinExistence type="predicted"/>
<dbReference type="AlphaFoldDB" id="A0A5Q0UG62"/>
<protein>
    <recommendedName>
        <fullName evidence="1">DUF2268 domain-containing protein</fullName>
    </recommendedName>
</protein>
<evidence type="ECO:0000313" key="3">
    <source>
        <dbReference type="Proteomes" id="UP000377803"/>
    </source>
</evidence>
<dbReference type="Pfam" id="PF10026">
    <property type="entry name" value="DUF2268"/>
    <property type="match status" value="1"/>
</dbReference>
<dbReference type="Proteomes" id="UP000377803">
    <property type="component" value="Chromosome"/>
</dbReference>
<sequence>MDIEFFDEEKHDYFLDEYRKYSREPESDEKEFFRSELESIAQDISDITGASTDFKLYFAMTDCSTFDEDAPINRYVHGFSFAEWMEGFERDVVMIRAVRYRENWKDCLINMMAHEMAHQEFYSRNQSAPYTNLENLIFEGHAMNRAEQVSEKIGVNWKPHYRSNQNPDVNSETIINVLDEDRTYQPDNIFQNGEEPCIKAEGYQIAYLIVKLIINEKSYEIDEIPKLADKRNIVEGALSEVLN</sequence>
<dbReference type="RefSeq" id="WP_153550382.1">
    <property type="nucleotide sequence ID" value="NZ_CP040089.1"/>
</dbReference>
<reference evidence="3" key="1">
    <citation type="submission" date="2019-05" db="EMBL/GenBank/DDBJ databases">
        <title>Candidatus Nanohalobium constans, a novel model system to study the DPANN nano-sized archaea: genomic and physiological characterization of a nanoarchaeon co-cultured with its chitinotrophic host.</title>
        <authorList>
            <person name="La Cono V."/>
            <person name="Arcadi E."/>
            <person name="Crisafi F."/>
            <person name="Denaro R."/>
            <person name="La Spada G."/>
            <person name="Messina E."/>
            <person name="Smedile F."/>
            <person name="Toshchakov S.V."/>
            <person name="Shevchenko M.A."/>
            <person name="Golyshin P.N."/>
            <person name="Golyshina O.V."/>
            <person name="Ferrer M."/>
            <person name="Rohde M."/>
            <person name="Mushegian A."/>
            <person name="Sorokin D.Y."/>
            <person name="Giuliano L."/>
            <person name="Yakimov M.M."/>
        </authorList>
    </citation>
    <scope>NUCLEOTIDE SEQUENCE [LARGE SCALE GENOMIC DNA]</scope>
    <source>
        <strain evidence="3">LC1Nh</strain>
    </source>
</reference>
<accession>A0A5Q0UG62</accession>
<dbReference type="InterPro" id="IPR018728">
    <property type="entry name" value="DUF2268"/>
</dbReference>
<dbReference type="KEGG" id="ncon:LC1Nh_0758"/>
<gene>
    <name evidence="2" type="ORF">LC1Nh_0758</name>
</gene>
<feature type="domain" description="DUF2268" evidence="1">
    <location>
        <begin position="83"/>
        <end position="226"/>
    </location>
</feature>
<dbReference type="EMBL" id="CP040089">
    <property type="protein sequence ID" value="QGA80642.1"/>
    <property type="molecule type" value="Genomic_DNA"/>
</dbReference>
<evidence type="ECO:0000313" key="2">
    <source>
        <dbReference type="EMBL" id="QGA80642.1"/>
    </source>
</evidence>
<name>A0A5Q0UG62_9ARCH</name>
<dbReference type="GeneID" id="42365146"/>
<organism evidence="2 3">
    <name type="scientific">Candidatus Nanohalobium constans</name>
    <dbReference type="NCBI Taxonomy" id="2565781"/>
    <lineage>
        <taxon>Archaea</taxon>
        <taxon>Candidatus Nanohalarchaeota</taxon>
        <taxon>Candidatus Nanohalobia</taxon>
        <taxon>Candidatus Nanohalobiales</taxon>
        <taxon>Candidatus Nanohalobiaceae</taxon>
        <taxon>Candidatus Nanohalobium</taxon>
    </lineage>
</organism>
<evidence type="ECO:0000259" key="1">
    <source>
        <dbReference type="Pfam" id="PF10026"/>
    </source>
</evidence>